<accession>A0ABP8QV93</accession>
<dbReference type="InterPro" id="IPR001977">
    <property type="entry name" value="Depp_CoAkinase"/>
</dbReference>
<dbReference type="PANTHER" id="PTHR10695:SF46">
    <property type="entry name" value="BIFUNCTIONAL COENZYME A SYNTHASE-RELATED"/>
    <property type="match status" value="1"/>
</dbReference>
<dbReference type="GO" id="GO:0016301">
    <property type="term" value="F:kinase activity"/>
    <property type="evidence" value="ECO:0007669"/>
    <property type="project" value="UniProtKB-KW"/>
</dbReference>
<keyword evidence="5" id="KW-0808">Transferase</keyword>
<evidence type="ECO:0000313" key="8">
    <source>
        <dbReference type="Proteomes" id="UP001500394"/>
    </source>
</evidence>
<dbReference type="SUPFAM" id="SSF52540">
    <property type="entry name" value="P-loop containing nucleoside triphosphate hydrolases"/>
    <property type="match status" value="1"/>
</dbReference>
<keyword evidence="2 5" id="KW-0547">Nucleotide-binding</keyword>
<dbReference type="PANTHER" id="PTHR10695">
    <property type="entry name" value="DEPHOSPHO-COA KINASE-RELATED"/>
    <property type="match status" value="1"/>
</dbReference>
<dbReference type="Proteomes" id="UP001500394">
    <property type="component" value="Unassembled WGS sequence"/>
</dbReference>
<dbReference type="EC" id="2.7.1.24" evidence="5 6"/>
<evidence type="ECO:0000256" key="3">
    <source>
        <dbReference type="ARBA" id="ARBA00022840"/>
    </source>
</evidence>
<keyword evidence="4 5" id="KW-0173">Coenzyme A biosynthesis</keyword>
<comment type="caution">
    <text evidence="7">The sequence shown here is derived from an EMBL/GenBank/DDBJ whole genome shotgun (WGS) entry which is preliminary data.</text>
</comment>
<feature type="binding site" evidence="5">
    <location>
        <begin position="13"/>
        <end position="18"/>
    </location>
    <ligand>
        <name>ATP</name>
        <dbReference type="ChEBI" id="CHEBI:30616"/>
    </ligand>
</feature>
<comment type="catalytic activity">
    <reaction evidence="5">
        <text>3'-dephospho-CoA + ATP = ADP + CoA + H(+)</text>
        <dbReference type="Rhea" id="RHEA:18245"/>
        <dbReference type="ChEBI" id="CHEBI:15378"/>
        <dbReference type="ChEBI" id="CHEBI:30616"/>
        <dbReference type="ChEBI" id="CHEBI:57287"/>
        <dbReference type="ChEBI" id="CHEBI:57328"/>
        <dbReference type="ChEBI" id="CHEBI:456216"/>
        <dbReference type="EC" id="2.7.1.24"/>
    </reaction>
</comment>
<reference evidence="8" key="1">
    <citation type="journal article" date="2019" name="Int. J. Syst. Evol. Microbiol.">
        <title>The Global Catalogue of Microorganisms (GCM) 10K type strain sequencing project: providing services to taxonomists for standard genome sequencing and annotation.</title>
        <authorList>
            <consortium name="The Broad Institute Genomics Platform"/>
            <consortium name="The Broad Institute Genome Sequencing Center for Infectious Disease"/>
            <person name="Wu L."/>
            <person name="Ma J."/>
        </authorList>
    </citation>
    <scope>NUCLEOTIDE SEQUENCE [LARGE SCALE GENOMIC DNA]</scope>
    <source>
        <strain evidence="8">JCM 17858</strain>
    </source>
</reference>
<name>A0ABP8QV93_9SPHI</name>
<dbReference type="HAMAP" id="MF_00376">
    <property type="entry name" value="Dephospho_CoA_kinase"/>
    <property type="match status" value="1"/>
</dbReference>
<gene>
    <name evidence="5 7" type="primary">coaE</name>
    <name evidence="7" type="ORF">GCM10023173_03110</name>
</gene>
<protein>
    <recommendedName>
        <fullName evidence="5 6">Dephospho-CoA kinase</fullName>
        <ecNumber evidence="5 6">2.7.1.24</ecNumber>
    </recommendedName>
    <alternativeName>
        <fullName evidence="5">Dephosphocoenzyme A kinase</fullName>
    </alternativeName>
</protein>
<dbReference type="CDD" id="cd02022">
    <property type="entry name" value="DPCK"/>
    <property type="match status" value="1"/>
</dbReference>
<evidence type="ECO:0000256" key="2">
    <source>
        <dbReference type="ARBA" id="ARBA00022741"/>
    </source>
</evidence>
<proteinExistence type="inferred from homology"/>
<dbReference type="Gene3D" id="3.40.50.300">
    <property type="entry name" value="P-loop containing nucleotide triphosphate hydrolases"/>
    <property type="match status" value="1"/>
</dbReference>
<evidence type="ECO:0000313" key="7">
    <source>
        <dbReference type="EMBL" id="GAA4510972.1"/>
    </source>
</evidence>
<sequence>MKSIKVGITGGIGSGKSFVSKIFKTLGVPFYDADKEAKRLMNTHPHIREGLMQAFGPQVYDAQGMLNRKWLSEQVFNDSDKLQQLNGIVHPIVIQDAVDWSQRQTFSYSLKEAALLYESGSYKTLDFTILVVAPQELRIARVMARDGVSREDVLARMHKQMTDEEKKKYASFTIVNDGKQPLIPQIYTIHQQLINIHGK</sequence>
<dbReference type="NCBIfam" id="TIGR00152">
    <property type="entry name" value="dephospho-CoA kinase"/>
    <property type="match status" value="1"/>
</dbReference>
<dbReference type="EMBL" id="BAABGR010000004">
    <property type="protein sequence ID" value="GAA4510972.1"/>
    <property type="molecule type" value="Genomic_DNA"/>
</dbReference>
<organism evidence="7 8">
    <name type="scientific">Sphingobacterium thermophilum</name>
    <dbReference type="NCBI Taxonomy" id="768534"/>
    <lineage>
        <taxon>Bacteria</taxon>
        <taxon>Pseudomonadati</taxon>
        <taxon>Bacteroidota</taxon>
        <taxon>Sphingobacteriia</taxon>
        <taxon>Sphingobacteriales</taxon>
        <taxon>Sphingobacteriaceae</taxon>
        <taxon>Sphingobacterium</taxon>
    </lineage>
</organism>
<dbReference type="PROSITE" id="PS51219">
    <property type="entry name" value="DPCK"/>
    <property type="match status" value="1"/>
</dbReference>
<evidence type="ECO:0000256" key="5">
    <source>
        <dbReference type="HAMAP-Rule" id="MF_00376"/>
    </source>
</evidence>
<evidence type="ECO:0000256" key="1">
    <source>
        <dbReference type="ARBA" id="ARBA00009018"/>
    </source>
</evidence>
<keyword evidence="5" id="KW-0963">Cytoplasm</keyword>
<dbReference type="InterPro" id="IPR027417">
    <property type="entry name" value="P-loop_NTPase"/>
</dbReference>
<comment type="function">
    <text evidence="5">Catalyzes the phosphorylation of the 3'-hydroxyl group of dephosphocoenzyme A to form coenzyme A.</text>
</comment>
<comment type="similarity">
    <text evidence="1 5">Belongs to the CoaE family.</text>
</comment>
<keyword evidence="5 7" id="KW-0418">Kinase</keyword>
<comment type="pathway">
    <text evidence="5">Cofactor biosynthesis; coenzyme A biosynthesis; CoA from (R)-pantothenate: step 5/5.</text>
</comment>
<dbReference type="Pfam" id="PF01121">
    <property type="entry name" value="CoaE"/>
    <property type="match status" value="1"/>
</dbReference>
<keyword evidence="3 5" id="KW-0067">ATP-binding</keyword>
<dbReference type="RefSeq" id="WP_345063759.1">
    <property type="nucleotide sequence ID" value="NZ_BAABGR010000004.1"/>
</dbReference>
<keyword evidence="8" id="KW-1185">Reference proteome</keyword>
<comment type="subcellular location">
    <subcellularLocation>
        <location evidence="5">Cytoplasm</location>
    </subcellularLocation>
</comment>
<evidence type="ECO:0000256" key="4">
    <source>
        <dbReference type="ARBA" id="ARBA00022993"/>
    </source>
</evidence>
<evidence type="ECO:0000256" key="6">
    <source>
        <dbReference type="NCBIfam" id="TIGR00152"/>
    </source>
</evidence>